<comment type="similarity">
    <text evidence="2">Belongs to the SNF2/RAD54 helicase family.</text>
</comment>
<dbReference type="InterPro" id="IPR038718">
    <property type="entry name" value="SNF2-like_sf"/>
</dbReference>
<dbReference type="Pfam" id="PF00271">
    <property type="entry name" value="Helicase_C"/>
    <property type="match status" value="1"/>
</dbReference>
<dbReference type="Pfam" id="PF24975">
    <property type="entry name" value="UBA_Rad5"/>
    <property type="match status" value="1"/>
</dbReference>
<evidence type="ECO:0000256" key="5">
    <source>
        <dbReference type="ARBA" id="ARBA00022763"/>
    </source>
</evidence>
<dbReference type="Pfam" id="PF00097">
    <property type="entry name" value="zf-C3HC4"/>
    <property type="match status" value="1"/>
</dbReference>
<organism evidence="18 19">
    <name type="scientific">Colletotrichum siamense</name>
    <name type="common">Anthracnose fungus</name>
    <dbReference type="NCBI Taxonomy" id="690259"/>
    <lineage>
        <taxon>Eukaryota</taxon>
        <taxon>Fungi</taxon>
        <taxon>Dikarya</taxon>
        <taxon>Ascomycota</taxon>
        <taxon>Pezizomycotina</taxon>
        <taxon>Sordariomycetes</taxon>
        <taxon>Hypocreomycetidae</taxon>
        <taxon>Glomerellales</taxon>
        <taxon>Glomerellaceae</taxon>
        <taxon>Colletotrichum</taxon>
        <taxon>Colletotrichum gloeosporioides species complex</taxon>
    </lineage>
</organism>
<dbReference type="AlphaFoldDB" id="A0A9P5F572"/>
<evidence type="ECO:0000259" key="15">
    <source>
        <dbReference type="PROSITE" id="PS50089"/>
    </source>
</evidence>
<name>A0A9P5F572_COLSI</name>
<dbReference type="GO" id="GO:0005634">
    <property type="term" value="C:nucleus"/>
    <property type="evidence" value="ECO:0007669"/>
    <property type="project" value="UniProtKB-SubCell"/>
</dbReference>
<dbReference type="PANTHER" id="PTHR45626:SF22">
    <property type="entry name" value="DNA REPAIR PROTEIN RAD5"/>
    <property type="match status" value="1"/>
</dbReference>
<dbReference type="Pfam" id="PF00176">
    <property type="entry name" value="SNF2-rel_dom"/>
    <property type="match status" value="1"/>
</dbReference>
<evidence type="ECO:0000259" key="17">
    <source>
        <dbReference type="PROSITE" id="PS51194"/>
    </source>
</evidence>
<dbReference type="SMART" id="SM00487">
    <property type="entry name" value="DEXDc"/>
    <property type="match status" value="1"/>
</dbReference>
<dbReference type="InterPro" id="IPR000330">
    <property type="entry name" value="SNF2_N"/>
</dbReference>
<dbReference type="InterPro" id="IPR050628">
    <property type="entry name" value="SNF2_RAD54_helicase_TF"/>
</dbReference>
<dbReference type="InterPro" id="IPR014905">
    <property type="entry name" value="HIRAN"/>
</dbReference>
<evidence type="ECO:0000256" key="11">
    <source>
        <dbReference type="ARBA" id="ARBA00023204"/>
    </source>
</evidence>
<dbReference type="InterPro" id="IPR027417">
    <property type="entry name" value="P-loop_NTPase"/>
</dbReference>
<protein>
    <submittedName>
        <fullName evidence="18">DNA repair protein RAD5</fullName>
    </submittedName>
</protein>
<evidence type="ECO:0000256" key="12">
    <source>
        <dbReference type="ARBA" id="ARBA00023242"/>
    </source>
</evidence>
<evidence type="ECO:0000259" key="16">
    <source>
        <dbReference type="PROSITE" id="PS51192"/>
    </source>
</evidence>
<keyword evidence="3" id="KW-0479">Metal-binding</keyword>
<evidence type="ECO:0000256" key="9">
    <source>
        <dbReference type="ARBA" id="ARBA00022833"/>
    </source>
</evidence>
<evidence type="ECO:0000256" key="13">
    <source>
        <dbReference type="PROSITE-ProRule" id="PRU00175"/>
    </source>
</evidence>
<reference evidence="18" key="1">
    <citation type="submission" date="2019-06" db="EMBL/GenBank/DDBJ databases">
        <authorList>
            <person name="Gan P."/>
            <person name="Shirasu K."/>
        </authorList>
    </citation>
    <scope>NUCLEOTIDE SEQUENCE [LARGE SCALE GENOMIC DNA]</scope>
    <source>
        <strain evidence="18">CAD2</strain>
    </source>
</reference>
<evidence type="ECO:0000256" key="1">
    <source>
        <dbReference type="ARBA" id="ARBA00004123"/>
    </source>
</evidence>
<dbReference type="GO" id="GO:0004386">
    <property type="term" value="F:helicase activity"/>
    <property type="evidence" value="ECO:0007669"/>
    <property type="project" value="UniProtKB-KW"/>
</dbReference>
<evidence type="ECO:0000256" key="10">
    <source>
        <dbReference type="ARBA" id="ARBA00022840"/>
    </source>
</evidence>
<dbReference type="InterPro" id="IPR014001">
    <property type="entry name" value="Helicase_ATP-bd"/>
</dbReference>
<evidence type="ECO:0000256" key="3">
    <source>
        <dbReference type="ARBA" id="ARBA00022723"/>
    </source>
</evidence>
<dbReference type="InterPro" id="IPR018957">
    <property type="entry name" value="Znf_C3HC4_RING-type"/>
</dbReference>
<accession>A0A9P5F572</accession>
<dbReference type="Pfam" id="PF08797">
    <property type="entry name" value="HIRAN"/>
    <property type="match status" value="1"/>
</dbReference>
<dbReference type="OrthoDB" id="2801544at2759"/>
<dbReference type="PROSITE" id="PS51194">
    <property type="entry name" value="HELICASE_CTER"/>
    <property type="match status" value="1"/>
</dbReference>
<dbReference type="GO" id="GO:0016818">
    <property type="term" value="F:hydrolase activity, acting on acid anhydrides, in phosphorus-containing anhydrides"/>
    <property type="evidence" value="ECO:0007669"/>
    <property type="project" value="InterPro"/>
</dbReference>
<dbReference type="GO" id="GO:0008094">
    <property type="term" value="F:ATP-dependent activity, acting on DNA"/>
    <property type="evidence" value="ECO:0007669"/>
    <property type="project" value="TreeGrafter"/>
</dbReference>
<evidence type="ECO:0000313" key="18">
    <source>
        <dbReference type="EMBL" id="KAF4866691.1"/>
    </source>
</evidence>
<dbReference type="GO" id="GO:0008270">
    <property type="term" value="F:zinc ion binding"/>
    <property type="evidence" value="ECO:0007669"/>
    <property type="project" value="UniProtKB-KW"/>
</dbReference>
<dbReference type="GO" id="GO:0006281">
    <property type="term" value="P:DNA repair"/>
    <property type="evidence" value="ECO:0007669"/>
    <property type="project" value="UniProtKB-KW"/>
</dbReference>
<dbReference type="InterPro" id="IPR001650">
    <property type="entry name" value="Helicase_C-like"/>
</dbReference>
<dbReference type="SMART" id="SM00490">
    <property type="entry name" value="HELICc"/>
    <property type="match status" value="1"/>
</dbReference>
<dbReference type="SUPFAM" id="SSF52540">
    <property type="entry name" value="P-loop containing nucleoside triphosphate hydrolases"/>
    <property type="match status" value="2"/>
</dbReference>
<dbReference type="InterPro" id="IPR013083">
    <property type="entry name" value="Znf_RING/FYVE/PHD"/>
</dbReference>
<dbReference type="Gene3D" id="3.40.50.300">
    <property type="entry name" value="P-loop containing nucleotide triphosphate hydrolases"/>
    <property type="match status" value="1"/>
</dbReference>
<dbReference type="InterPro" id="IPR001841">
    <property type="entry name" value="Znf_RING"/>
</dbReference>
<feature type="region of interest" description="Disordered" evidence="14">
    <location>
        <begin position="383"/>
        <end position="415"/>
    </location>
</feature>
<dbReference type="PROSITE" id="PS51192">
    <property type="entry name" value="HELICASE_ATP_BIND_1"/>
    <property type="match status" value="1"/>
</dbReference>
<dbReference type="SMART" id="SM00910">
    <property type="entry name" value="HIRAN"/>
    <property type="match status" value="1"/>
</dbReference>
<dbReference type="Proteomes" id="UP000711996">
    <property type="component" value="Unassembled WGS sequence"/>
</dbReference>
<dbReference type="PROSITE" id="PS50089">
    <property type="entry name" value="ZF_RING_2"/>
    <property type="match status" value="1"/>
</dbReference>
<dbReference type="CDD" id="cd16572">
    <property type="entry name" value="RING-HC_SpRad8-like"/>
    <property type="match status" value="1"/>
</dbReference>
<keyword evidence="7" id="KW-0378">Hydrolase</keyword>
<keyword evidence="11" id="KW-0234">DNA repair</keyword>
<keyword evidence="5" id="KW-0227">DNA damage</keyword>
<evidence type="ECO:0000256" key="2">
    <source>
        <dbReference type="ARBA" id="ARBA00007025"/>
    </source>
</evidence>
<dbReference type="CDD" id="cd18793">
    <property type="entry name" value="SF2_C_SNF"/>
    <property type="match status" value="1"/>
</dbReference>
<dbReference type="GO" id="GO:0003676">
    <property type="term" value="F:nucleic acid binding"/>
    <property type="evidence" value="ECO:0007669"/>
    <property type="project" value="InterPro"/>
</dbReference>
<feature type="region of interest" description="Disordered" evidence="14">
    <location>
        <begin position="1"/>
        <end position="72"/>
    </location>
</feature>
<feature type="compositionally biased region" description="Basic and acidic residues" evidence="14">
    <location>
        <begin position="383"/>
        <end position="396"/>
    </location>
</feature>
<dbReference type="Gene3D" id="3.30.40.10">
    <property type="entry name" value="Zinc/RING finger domain, C3HC4 (zinc finger)"/>
    <property type="match status" value="1"/>
</dbReference>
<dbReference type="InterPro" id="IPR049730">
    <property type="entry name" value="SNF2/RAD54-like_C"/>
</dbReference>
<dbReference type="EMBL" id="QPMT01000001">
    <property type="protein sequence ID" value="KAF4866691.1"/>
    <property type="molecule type" value="Genomic_DNA"/>
</dbReference>
<evidence type="ECO:0000256" key="8">
    <source>
        <dbReference type="ARBA" id="ARBA00022806"/>
    </source>
</evidence>
<dbReference type="PANTHER" id="PTHR45626">
    <property type="entry name" value="TRANSCRIPTION TERMINATION FACTOR 2-RELATED"/>
    <property type="match status" value="1"/>
</dbReference>
<keyword evidence="12" id="KW-0539">Nucleus</keyword>
<evidence type="ECO:0000256" key="14">
    <source>
        <dbReference type="SAM" id="MobiDB-lite"/>
    </source>
</evidence>
<keyword evidence="9" id="KW-0862">Zinc</keyword>
<sequence length="1160" mass="129965">MDFTGSPEPPAKRRRFFSDDDALSHHSSPALPTPPTHQKQRFFQDVDDDDRAQIKSEDAEAPSSPLKSRGPLVEQPIQDASNRAAPPPSDLQREESAMTFDQEMFESFVGDKVAADVLDVIRENCGNNLERAVNIYFDGTWKNFKKKAPSVNAFARPSPAAAAISTVQDVPMEDSPKPIIRRSMPESRYIGSLGVEGWATRSGANLLKHGDVVKIDRQKIQPPKATRVTKFGVTTVAPRGGSAAVRRVDVLVRFTTSSGMEIGRLAKETAEWVSTLMDQKICSFEGTCVYAPERLRTNDTVFIQLKCHLLASAFHSPGFKIAENRAAGFFEEKESTEEKELRLRQVALVKLLHEINLEPTRVNSAASKNAKNQRQGLLQAAEMDEKKEKEATKATAKEPGSSPGSDEQEDGEELEQDQLDALYRKAQSFDFNTPEAEPANTFAMDLRPYQKQALYWMMTKEKDLKSNREPSMHPLWEEYAWPLKDTDDKDLPQVQDQQHFYVNPYSGDMSLDFPVQEQNCLGGILADEMGLGKTIQMLSLVHSHRSDISQRAKAEGGAPASVNELPRLASNSSNVLSAPCTTLVVAPMSLLAQWQSEAEKASKEGTLKAIVYYGNEKASNLQAMCCEASAASAPDVVITSYGVVLSEFNQVAAKKGNKSDHTGLFSLNFFRVILDEAHHIKNRQSKTAKACYEISAEHRWVLTGTPIVNKLEDLFSLVRFLRVEPWNNFSFWKTFITVPFESKDFMRALDVVQTVLEPLVLRRTKDMKTPDGEPLVPLPPKHVEIVDVELGETEREIYDYIFTRAKQSFRENVEAGTVMKAFTSIFANILRLRQSCCHPVLVRNKELVADEAEAGAAADLAAGLADDMDLGSLIEQFSATVSESESNPNAFGAHILGQIRDEAENECPICAEEPMVEQTVTGCWHSACKKCLLDYMKHQTDRHKVPTCPNCRAEINYRDLFEVVRHDDDPDMFQKSKISLQRLGVNNSSSKVVALIKSLRELRKEQPRVKSVVFSQFTSFLTLIEPALERANIKFLRLDGTMAQKARAAVLNEFQDSKTFTVLLISLRAGGVGLNLTSAKRVYMMDPWWSFAVEAQAIDRVHRMGQEDEVKVYRFICHGTVEERMLRIQERKKFIATSLGMMSDEEKKLARIEDIKELLS</sequence>
<keyword evidence="19" id="KW-1185">Reference proteome</keyword>
<keyword evidence="8" id="KW-0347">Helicase</keyword>
<feature type="domain" description="Helicase ATP-binding" evidence="16">
    <location>
        <begin position="514"/>
        <end position="724"/>
    </location>
</feature>
<proteinExistence type="inferred from homology"/>
<feature type="domain" description="Helicase C-terminal" evidence="17">
    <location>
        <begin position="994"/>
        <end position="1150"/>
    </location>
</feature>
<dbReference type="CDD" id="cd18008">
    <property type="entry name" value="DEXDc_SHPRH-like"/>
    <property type="match status" value="1"/>
</dbReference>
<keyword evidence="10" id="KW-0067">ATP-binding</keyword>
<gene>
    <name evidence="18" type="primary">RAD5-0</name>
    <name evidence="18" type="ORF">CGCSCA2_v000089</name>
</gene>
<evidence type="ECO:0000256" key="6">
    <source>
        <dbReference type="ARBA" id="ARBA00022771"/>
    </source>
</evidence>
<dbReference type="Gene3D" id="3.40.50.10810">
    <property type="entry name" value="Tandem AAA-ATPase domain"/>
    <property type="match status" value="1"/>
</dbReference>
<keyword evidence="4" id="KW-0547">Nucleotide-binding</keyword>
<evidence type="ECO:0000256" key="4">
    <source>
        <dbReference type="ARBA" id="ARBA00022741"/>
    </source>
</evidence>
<comment type="subcellular location">
    <subcellularLocation>
        <location evidence="1">Nucleus</location>
    </subcellularLocation>
</comment>
<evidence type="ECO:0000256" key="7">
    <source>
        <dbReference type="ARBA" id="ARBA00022801"/>
    </source>
</evidence>
<feature type="domain" description="RING-type" evidence="15">
    <location>
        <begin position="907"/>
        <end position="952"/>
    </location>
</feature>
<comment type="caution">
    <text evidence="18">The sequence shown here is derived from an EMBL/GenBank/DDBJ whole genome shotgun (WGS) entry which is preliminary data.</text>
</comment>
<dbReference type="SUPFAM" id="SSF57850">
    <property type="entry name" value="RING/U-box"/>
    <property type="match status" value="1"/>
</dbReference>
<dbReference type="GO" id="GO:0005524">
    <property type="term" value="F:ATP binding"/>
    <property type="evidence" value="ECO:0007669"/>
    <property type="project" value="UniProtKB-KW"/>
</dbReference>
<evidence type="ECO:0000313" key="19">
    <source>
        <dbReference type="Proteomes" id="UP000711996"/>
    </source>
</evidence>
<keyword evidence="6 13" id="KW-0863">Zinc-finger</keyword>
<feature type="compositionally biased region" description="Acidic residues" evidence="14">
    <location>
        <begin position="406"/>
        <end position="415"/>
    </location>
</feature>